<keyword evidence="5 7" id="KW-1133">Transmembrane helix</keyword>
<dbReference type="Pfam" id="PF19300">
    <property type="entry name" value="BPD_transp_1_N"/>
    <property type="match status" value="1"/>
</dbReference>
<evidence type="ECO:0000259" key="9">
    <source>
        <dbReference type="PROSITE" id="PS50928"/>
    </source>
</evidence>
<dbReference type="RefSeq" id="WP_020865675.1">
    <property type="nucleotide sequence ID" value="NC_022785.1"/>
</dbReference>
<reference evidence="10 11" key="1">
    <citation type="journal article" date="2018" name="J. Biol. Chem.">
        <title>Discovery of the actinoplanic acid pathway in Streptomyces rapamycinicus reveals a genetically conserved synergism with rapamycin.</title>
        <authorList>
            <person name="Mrak P."/>
            <person name="Krastel P."/>
            <person name="Pivk Lukancic P."/>
            <person name="Tao J."/>
            <person name="Pistorius D."/>
            <person name="Moore C.M."/>
        </authorList>
    </citation>
    <scope>NUCLEOTIDE SEQUENCE [LARGE SCALE GENOMIC DNA]</scope>
    <source>
        <strain evidence="10 11">NRRL 5491</strain>
    </source>
</reference>
<keyword evidence="6 7" id="KW-0472">Membrane</keyword>
<evidence type="ECO:0000256" key="5">
    <source>
        <dbReference type="ARBA" id="ARBA00022989"/>
    </source>
</evidence>
<dbReference type="SUPFAM" id="SSF161098">
    <property type="entry name" value="MetI-like"/>
    <property type="match status" value="1"/>
</dbReference>
<keyword evidence="3" id="KW-1003">Cell membrane</keyword>
<comment type="similarity">
    <text evidence="7">Belongs to the binding-protein-dependent transport system permease family.</text>
</comment>
<evidence type="ECO:0000256" key="7">
    <source>
        <dbReference type="RuleBase" id="RU363032"/>
    </source>
</evidence>
<evidence type="ECO:0000313" key="11">
    <source>
        <dbReference type="Proteomes" id="UP000281594"/>
    </source>
</evidence>
<dbReference type="InterPro" id="IPR045621">
    <property type="entry name" value="BPD_transp_1_N"/>
</dbReference>
<evidence type="ECO:0000313" key="10">
    <source>
        <dbReference type="EMBL" id="RLV75606.1"/>
    </source>
</evidence>
<comment type="subcellular location">
    <subcellularLocation>
        <location evidence="1 7">Cell membrane</location>
        <topology evidence="1 7">Multi-pass membrane protein</topology>
    </subcellularLocation>
</comment>
<feature type="transmembrane region" description="Helical" evidence="7">
    <location>
        <begin position="171"/>
        <end position="200"/>
    </location>
</feature>
<feature type="transmembrane region" description="Helical" evidence="7">
    <location>
        <begin position="136"/>
        <end position="159"/>
    </location>
</feature>
<dbReference type="Gene3D" id="1.10.3720.10">
    <property type="entry name" value="MetI-like"/>
    <property type="match status" value="1"/>
</dbReference>
<dbReference type="EMBL" id="QYCY01000002">
    <property type="protein sequence ID" value="RLV75606.1"/>
    <property type="molecule type" value="Genomic_DNA"/>
</dbReference>
<dbReference type="Proteomes" id="UP000281594">
    <property type="component" value="Unassembled WGS sequence"/>
</dbReference>
<dbReference type="HOGENOM" id="CLU_036879_0_3_11"/>
<comment type="caution">
    <text evidence="10">The sequence shown here is derived from an EMBL/GenBank/DDBJ whole genome shotgun (WGS) entry which is preliminary data.</text>
</comment>
<feature type="region of interest" description="Disordered" evidence="8">
    <location>
        <begin position="1"/>
        <end position="29"/>
    </location>
</feature>
<keyword evidence="4 7" id="KW-0812">Transmembrane</keyword>
<proteinExistence type="inferred from homology"/>
<keyword evidence="2 7" id="KW-0813">Transport</keyword>
<evidence type="ECO:0000256" key="2">
    <source>
        <dbReference type="ARBA" id="ARBA00022448"/>
    </source>
</evidence>
<dbReference type="InterPro" id="IPR035906">
    <property type="entry name" value="MetI-like_sf"/>
</dbReference>
<dbReference type="AlphaFoldDB" id="A0A0A0N6Z0"/>
<organism evidence="10 11">
    <name type="scientific">Streptomyces rapamycinicus (strain ATCC 29253 / DSM 41530 / NRRL 5491 / AYB-994)</name>
    <name type="common">Streptomyces hygroscopicus (strain ATCC 29253)</name>
    <dbReference type="NCBI Taxonomy" id="1343740"/>
    <lineage>
        <taxon>Bacteria</taxon>
        <taxon>Bacillati</taxon>
        <taxon>Actinomycetota</taxon>
        <taxon>Actinomycetes</taxon>
        <taxon>Kitasatosporales</taxon>
        <taxon>Streptomycetaceae</taxon>
        <taxon>Streptomyces</taxon>
        <taxon>Streptomyces violaceusniger group</taxon>
    </lineage>
</organism>
<dbReference type="InterPro" id="IPR000515">
    <property type="entry name" value="MetI-like"/>
</dbReference>
<feature type="transmembrane region" description="Helical" evidence="7">
    <location>
        <begin position="271"/>
        <end position="297"/>
    </location>
</feature>
<dbReference type="GO" id="GO:0005886">
    <property type="term" value="C:plasma membrane"/>
    <property type="evidence" value="ECO:0007669"/>
    <property type="project" value="UniProtKB-SubCell"/>
</dbReference>
<protein>
    <recommendedName>
        <fullName evidence="9">ABC transmembrane type-1 domain-containing protein</fullName>
    </recommendedName>
</protein>
<feature type="transmembrane region" description="Helical" evidence="7">
    <location>
        <begin position="317"/>
        <end position="343"/>
    </location>
</feature>
<sequence length="355" mass="38064">MTPPDSTEIPGLPPPAPAGDRSTAGPRRLRHPSSLWPGFALRRLTGLVTIFLALLVVSFLIVQLIPGDPAAGIAGANADPKDIARVRHELRLDRPVWERFVDYAGDVFSGHLGTSFMYRQPVETIVFNRLPFTATIALVGIVIVLLVSIPLGMTVGVLTRGGRRTWLDTTFGVVTGFLDAVPGYIMASFLVVTFAVGIGVVPLYPPAYTPRFAAQSFVLPIASIVIGPICTVSRVVRRETAVVLDNDYMRTAHGWRLPAHKRYVRWALPNLLTTTLTLSGLILTGMIGGAIVIESVFALPGLGSGIIKAILDRDYPVIQGMVIVIGMIAAIVNLLVDVLLGLIDQRTLGGSHVSA</sequence>
<dbReference type="eggNOG" id="COG0601">
    <property type="taxonomic scope" value="Bacteria"/>
</dbReference>
<evidence type="ECO:0000256" key="4">
    <source>
        <dbReference type="ARBA" id="ARBA00022692"/>
    </source>
</evidence>
<evidence type="ECO:0000256" key="3">
    <source>
        <dbReference type="ARBA" id="ARBA00022475"/>
    </source>
</evidence>
<feature type="domain" description="ABC transmembrane type-1" evidence="9">
    <location>
        <begin position="130"/>
        <end position="340"/>
    </location>
</feature>
<dbReference type="PROSITE" id="PS50928">
    <property type="entry name" value="ABC_TM1"/>
    <property type="match status" value="1"/>
</dbReference>
<evidence type="ECO:0000256" key="8">
    <source>
        <dbReference type="SAM" id="MobiDB-lite"/>
    </source>
</evidence>
<evidence type="ECO:0000256" key="1">
    <source>
        <dbReference type="ARBA" id="ARBA00004651"/>
    </source>
</evidence>
<dbReference type="KEGG" id="src:M271_03215"/>
<dbReference type="Pfam" id="PF00528">
    <property type="entry name" value="BPD_transp_1"/>
    <property type="match status" value="1"/>
</dbReference>
<evidence type="ECO:0000256" key="6">
    <source>
        <dbReference type="ARBA" id="ARBA00023136"/>
    </source>
</evidence>
<accession>A0A0A0N6Z0</accession>
<dbReference type="GO" id="GO:0055085">
    <property type="term" value="P:transmembrane transport"/>
    <property type="evidence" value="ECO:0007669"/>
    <property type="project" value="InterPro"/>
</dbReference>
<feature type="transmembrane region" description="Helical" evidence="7">
    <location>
        <begin position="212"/>
        <end position="232"/>
    </location>
</feature>
<dbReference type="PANTHER" id="PTHR43163:SF6">
    <property type="entry name" value="DIPEPTIDE TRANSPORT SYSTEM PERMEASE PROTEIN DPPB-RELATED"/>
    <property type="match status" value="1"/>
</dbReference>
<feature type="transmembrane region" description="Helical" evidence="7">
    <location>
        <begin position="44"/>
        <end position="65"/>
    </location>
</feature>
<dbReference type="STRING" id="1343740.M271_03215"/>
<dbReference type="PANTHER" id="PTHR43163">
    <property type="entry name" value="DIPEPTIDE TRANSPORT SYSTEM PERMEASE PROTEIN DPPB-RELATED"/>
    <property type="match status" value="1"/>
</dbReference>
<gene>
    <name evidence="10" type="ORF">D3C57_140310</name>
</gene>
<name>A0A0A0N6Z0_STRRN</name>